<dbReference type="EMBL" id="GBRH01276134">
    <property type="protein sequence ID" value="JAD21761.1"/>
    <property type="molecule type" value="Transcribed_RNA"/>
</dbReference>
<evidence type="ECO:0000313" key="2">
    <source>
        <dbReference type="EMBL" id="JAD21761.1"/>
    </source>
</evidence>
<feature type="region of interest" description="Disordered" evidence="1">
    <location>
        <begin position="1"/>
        <end position="31"/>
    </location>
</feature>
<organism evidence="2">
    <name type="scientific">Arundo donax</name>
    <name type="common">Giant reed</name>
    <name type="synonym">Donax arundinaceus</name>
    <dbReference type="NCBI Taxonomy" id="35708"/>
    <lineage>
        <taxon>Eukaryota</taxon>
        <taxon>Viridiplantae</taxon>
        <taxon>Streptophyta</taxon>
        <taxon>Embryophyta</taxon>
        <taxon>Tracheophyta</taxon>
        <taxon>Spermatophyta</taxon>
        <taxon>Magnoliopsida</taxon>
        <taxon>Liliopsida</taxon>
        <taxon>Poales</taxon>
        <taxon>Poaceae</taxon>
        <taxon>PACMAD clade</taxon>
        <taxon>Arundinoideae</taxon>
        <taxon>Arundineae</taxon>
        <taxon>Arundo</taxon>
    </lineage>
</organism>
<proteinExistence type="predicted"/>
<name>A0A0A8Y6P2_ARUDO</name>
<sequence length="31" mass="3340">MVLSFPLLGATKPTIPSRHEASPPQPSRARP</sequence>
<reference evidence="2" key="1">
    <citation type="submission" date="2014-09" db="EMBL/GenBank/DDBJ databases">
        <authorList>
            <person name="Magalhaes I.L.F."/>
            <person name="Oliveira U."/>
            <person name="Santos F.R."/>
            <person name="Vidigal T.H.D.A."/>
            <person name="Brescovit A.D."/>
            <person name="Santos A.J."/>
        </authorList>
    </citation>
    <scope>NUCLEOTIDE SEQUENCE</scope>
    <source>
        <tissue evidence="2">Shoot tissue taken approximately 20 cm above the soil surface</tissue>
    </source>
</reference>
<evidence type="ECO:0000256" key="1">
    <source>
        <dbReference type="SAM" id="MobiDB-lite"/>
    </source>
</evidence>
<reference evidence="2" key="2">
    <citation type="journal article" date="2015" name="Data Brief">
        <title>Shoot transcriptome of the giant reed, Arundo donax.</title>
        <authorList>
            <person name="Barrero R.A."/>
            <person name="Guerrero F.D."/>
            <person name="Moolhuijzen P."/>
            <person name="Goolsby J.A."/>
            <person name="Tidwell J."/>
            <person name="Bellgard S.E."/>
            <person name="Bellgard M.I."/>
        </authorList>
    </citation>
    <scope>NUCLEOTIDE SEQUENCE</scope>
    <source>
        <tissue evidence="2">Shoot tissue taken approximately 20 cm above the soil surface</tissue>
    </source>
</reference>
<protein>
    <submittedName>
        <fullName evidence="2">Uncharacterized protein</fullName>
    </submittedName>
</protein>
<dbReference type="AlphaFoldDB" id="A0A0A8Y6P2"/>
<accession>A0A0A8Y6P2</accession>